<reference evidence="5 6" key="1">
    <citation type="submission" date="2020-07" db="EMBL/GenBank/DDBJ databases">
        <title>Vallitalea guaymasensis genome.</title>
        <authorList>
            <person name="Postec A."/>
        </authorList>
    </citation>
    <scope>NUCLEOTIDE SEQUENCE [LARGE SCALE GENOMIC DNA]</scope>
    <source>
        <strain evidence="5 6">Ra1766G1</strain>
    </source>
</reference>
<feature type="domain" description="Phage tail tape measure protein" evidence="4">
    <location>
        <begin position="199"/>
        <end position="392"/>
    </location>
</feature>
<protein>
    <submittedName>
        <fullName evidence="5">Phage tail tape measure protein</fullName>
    </submittedName>
</protein>
<evidence type="ECO:0000256" key="2">
    <source>
        <dbReference type="SAM" id="Coils"/>
    </source>
</evidence>
<dbReference type="Pfam" id="PF10145">
    <property type="entry name" value="PhageMin_Tail"/>
    <property type="match status" value="1"/>
</dbReference>
<dbReference type="KEGG" id="vgu:HYG85_04545"/>
<dbReference type="NCBIfam" id="TIGR01760">
    <property type="entry name" value="tape_meas_TP901"/>
    <property type="match status" value="1"/>
</dbReference>
<evidence type="ECO:0000256" key="3">
    <source>
        <dbReference type="SAM" id="Phobius"/>
    </source>
</evidence>
<dbReference type="InterPro" id="IPR010090">
    <property type="entry name" value="Phage_tape_meas"/>
</dbReference>
<dbReference type="Proteomes" id="UP000677305">
    <property type="component" value="Chromosome"/>
</dbReference>
<dbReference type="PANTHER" id="PTHR37813">
    <property type="entry name" value="FELS-2 PROPHAGE PROTEIN"/>
    <property type="match status" value="1"/>
</dbReference>
<gene>
    <name evidence="5" type="ORF">HYG85_04545</name>
</gene>
<feature type="transmembrane region" description="Helical" evidence="3">
    <location>
        <begin position="483"/>
        <end position="501"/>
    </location>
</feature>
<keyword evidence="6" id="KW-1185">Reference proteome</keyword>
<keyword evidence="1" id="KW-1188">Viral release from host cell</keyword>
<organism evidence="5 6">
    <name type="scientific">Vallitalea guaymasensis</name>
    <dbReference type="NCBI Taxonomy" id="1185412"/>
    <lineage>
        <taxon>Bacteria</taxon>
        <taxon>Bacillati</taxon>
        <taxon>Bacillota</taxon>
        <taxon>Clostridia</taxon>
        <taxon>Lachnospirales</taxon>
        <taxon>Vallitaleaceae</taxon>
        <taxon>Vallitalea</taxon>
    </lineage>
</organism>
<evidence type="ECO:0000313" key="5">
    <source>
        <dbReference type="EMBL" id="QUH28222.1"/>
    </source>
</evidence>
<dbReference type="RefSeq" id="WP_212692475.1">
    <property type="nucleotide sequence ID" value="NZ_CP058561.1"/>
</dbReference>
<keyword evidence="2" id="KW-0175">Coiled coil</keyword>
<dbReference type="AlphaFoldDB" id="A0A8J8SB05"/>
<name>A0A8J8SB05_9FIRM</name>
<proteinExistence type="predicted"/>
<evidence type="ECO:0000313" key="6">
    <source>
        <dbReference type="Proteomes" id="UP000677305"/>
    </source>
</evidence>
<dbReference type="EMBL" id="CP058561">
    <property type="protein sequence ID" value="QUH28222.1"/>
    <property type="molecule type" value="Genomic_DNA"/>
</dbReference>
<feature type="transmembrane region" description="Helical" evidence="3">
    <location>
        <begin position="513"/>
        <end position="537"/>
    </location>
</feature>
<evidence type="ECO:0000256" key="1">
    <source>
        <dbReference type="ARBA" id="ARBA00022612"/>
    </source>
</evidence>
<keyword evidence="3" id="KW-1133">Transmembrane helix</keyword>
<evidence type="ECO:0000259" key="4">
    <source>
        <dbReference type="Pfam" id="PF10145"/>
    </source>
</evidence>
<accession>A0A8J8SB05</accession>
<dbReference type="PANTHER" id="PTHR37813:SF1">
    <property type="entry name" value="FELS-2 PROPHAGE PROTEIN"/>
    <property type="match status" value="1"/>
</dbReference>
<feature type="coiled-coil region" evidence="2">
    <location>
        <begin position="57"/>
        <end position="133"/>
    </location>
</feature>
<keyword evidence="3" id="KW-0812">Transmembrane</keyword>
<keyword evidence="3" id="KW-0472">Membrane</keyword>
<feature type="transmembrane region" description="Helical" evidence="3">
    <location>
        <begin position="543"/>
        <end position="564"/>
    </location>
</feature>
<sequence length="684" mass="72600">MNKEFQTIIKVGMNSTEFNKNSAEVSRRIKLLDTSFREASARAKAFGETTDTLKQKYTALSEKINIQTLRVKNLKDQYEKSKKETGENSKATSVLAIKYNNAITSLRKMEGQLEKTNKDIKAQSKAFTEAQKKLKEYGERAKKVGQQAKEVSNGMLKVGTAVTAIGVAITKFGVDFDTSMRKVKTIADEAQVSNEKLSKSVLELSKKYGESSTGIAEALYQTLSAGVETSKSITFLDDAIKNSIGGFTDATTSVNTLTNILNAYGLETEKVMEISDKLLVLQKLGKTTIGEFGDTIGRVAPLAAQANVSVDELLSSITALTKGSIKDKEAITAMKAIIASIIKPTEEASKEAEKLGLNFSATGLKAKGFSKFLDLVMKSTGGNTESLTKLFGSVEALNAVMLLTSSKGNKDFKEALDAMANSVGTTDEAVQDMDGTGRTLARTIESVKTSAIKAFQALEPAIQGVLGFIKLVFGSLGNLNPKVLQTIAIFGALVFTLGIFVKIGSSIATISGAISAGLAAVGVASGGASVGMGALGAVSAASVSPILLVVGALAALAVVLAVIIGRSGEVTDSINSIGNMKMPQIEVPKLETPKVKYNTYRVDGINGYDTGTNRLSKDQLIYAHKDEAIVPAKDNPFNPDATTNGLGGGDIFNIYIDAKTTKEYNDLVLLAKSIRRTRRAGVAF</sequence>